<dbReference type="PANTHER" id="PTHR11076">
    <property type="entry name" value="DNA REPAIR POLYMERASE UMUC / TRANSFERASE FAMILY MEMBER"/>
    <property type="match status" value="1"/>
</dbReference>
<dbReference type="PANTHER" id="PTHR11076:SF34">
    <property type="entry name" value="PROTEIN UMUC"/>
    <property type="match status" value="1"/>
</dbReference>
<comment type="function">
    <text evidence="8">Poorly processive, error-prone DNA polymerase involved in untargeted mutagenesis. Copies undamaged DNA at stalled replication forks, which arise in vivo from mismatched or misaligned primer ends. These misaligned primers can be extended by PolIV. Exhibits no 3'-5' exonuclease (proofreading) activity. May be involved in translesional synthesis, in conjunction with the beta clamp from PolIII.</text>
</comment>
<dbReference type="InterPro" id="IPR043502">
    <property type="entry name" value="DNA/RNA_pol_sf"/>
</dbReference>
<evidence type="ECO:0000256" key="6">
    <source>
        <dbReference type="ARBA" id="ARBA00023204"/>
    </source>
</evidence>
<dbReference type="RefSeq" id="WP_290315942.1">
    <property type="nucleotide sequence ID" value="NZ_JAUFPN010000061.1"/>
</dbReference>
<organism evidence="11 12">
    <name type="scientific">Paeniroseomonas aquatica</name>
    <dbReference type="NCBI Taxonomy" id="373043"/>
    <lineage>
        <taxon>Bacteria</taxon>
        <taxon>Pseudomonadati</taxon>
        <taxon>Pseudomonadota</taxon>
        <taxon>Alphaproteobacteria</taxon>
        <taxon>Acetobacterales</taxon>
        <taxon>Acetobacteraceae</taxon>
        <taxon>Paeniroseomonas</taxon>
    </lineage>
</organism>
<dbReference type="InterPro" id="IPR025188">
    <property type="entry name" value="DUF4113"/>
</dbReference>
<dbReference type="Gene3D" id="3.30.70.270">
    <property type="match status" value="1"/>
</dbReference>
<dbReference type="InterPro" id="IPR050116">
    <property type="entry name" value="DNA_polymerase-Y"/>
</dbReference>
<evidence type="ECO:0000313" key="12">
    <source>
        <dbReference type="Proteomes" id="UP001529369"/>
    </source>
</evidence>
<protein>
    <recommendedName>
        <fullName evidence="3">DNA-directed DNA polymerase</fullName>
        <ecNumber evidence="3">2.7.7.7</ecNumber>
    </recommendedName>
</protein>
<dbReference type="Pfam" id="PF11799">
    <property type="entry name" value="IMS_C"/>
    <property type="match status" value="1"/>
</dbReference>
<evidence type="ECO:0000256" key="5">
    <source>
        <dbReference type="ARBA" id="ARBA00023199"/>
    </source>
</evidence>
<dbReference type="Proteomes" id="UP001529369">
    <property type="component" value="Unassembled WGS sequence"/>
</dbReference>
<dbReference type="Pfam" id="PF13438">
    <property type="entry name" value="DUF4113"/>
    <property type="match status" value="1"/>
</dbReference>
<dbReference type="EMBL" id="JAUFPN010000061">
    <property type="protein sequence ID" value="MDN3564151.1"/>
    <property type="molecule type" value="Genomic_DNA"/>
</dbReference>
<evidence type="ECO:0000256" key="2">
    <source>
        <dbReference type="ARBA" id="ARBA00011245"/>
    </source>
</evidence>
<accession>A0ABT8A459</accession>
<feature type="non-terminal residue" evidence="11">
    <location>
        <position position="1"/>
    </location>
</feature>
<evidence type="ECO:0000256" key="8">
    <source>
        <dbReference type="ARBA" id="ARBA00025589"/>
    </source>
</evidence>
<keyword evidence="4" id="KW-0227">DNA damage</keyword>
<evidence type="ECO:0000259" key="10">
    <source>
        <dbReference type="PROSITE" id="PS50173"/>
    </source>
</evidence>
<evidence type="ECO:0000256" key="1">
    <source>
        <dbReference type="ARBA" id="ARBA00010945"/>
    </source>
</evidence>
<comment type="similarity">
    <text evidence="1">Belongs to the DNA polymerase type-Y family.</text>
</comment>
<gene>
    <name evidence="11" type="ORF">QWZ14_07155</name>
</gene>
<dbReference type="PROSITE" id="PS50173">
    <property type="entry name" value="UMUC"/>
    <property type="match status" value="1"/>
</dbReference>
<keyword evidence="12" id="KW-1185">Reference proteome</keyword>
<dbReference type="SUPFAM" id="SSF56672">
    <property type="entry name" value="DNA/RNA polymerases"/>
    <property type="match status" value="1"/>
</dbReference>
<reference evidence="12" key="1">
    <citation type="journal article" date="2019" name="Int. J. Syst. Evol. Microbiol.">
        <title>The Global Catalogue of Microorganisms (GCM) 10K type strain sequencing project: providing services to taxonomists for standard genome sequencing and annotation.</title>
        <authorList>
            <consortium name="The Broad Institute Genomics Platform"/>
            <consortium name="The Broad Institute Genome Sequencing Center for Infectious Disease"/>
            <person name="Wu L."/>
            <person name="Ma J."/>
        </authorList>
    </citation>
    <scope>NUCLEOTIDE SEQUENCE [LARGE SCALE GENOMIC DNA]</scope>
    <source>
        <strain evidence="12">CECT 7131</strain>
    </source>
</reference>
<dbReference type="Pfam" id="PF00817">
    <property type="entry name" value="IMS"/>
    <property type="match status" value="1"/>
</dbReference>
<dbReference type="EC" id="2.7.7.7" evidence="3"/>
<keyword evidence="6" id="KW-0234">DNA repair</keyword>
<evidence type="ECO:0000256" key="3">
    <source>
        <dbReference type="ARBA" id="ARBA00012417"/>
    </source>
</evidence>
<keyword evidence="7" id="KW-0742">SOS response</keyword>
<evidence type="ECO:0000313" key="11">
    <source>
        <dbReference type="EMBL" id="MDN3564151.1"/>
    </source>
</evidence>
<dbReference type="Gene3D" id="3.40.1170.60">
    <property type="match status" value="1"/>
</dbReference>
<dbReference type="InterPro" id="IPR043128">
    <property type="entry name" value="Rev_trsase/Diguanyl_cyclase"/>
</dbReference>
<dbReference type="InterPro" id="IPR017961">
    <property type="entry name" value="DNA_pol_Y-fam_little_finger"/>
</dbReference>
<keyword evidence="5" id="KW-0741">SOS mutagenesis</keyword>
<dbReference type="InterPro" id="IPR001126">
    <property type="entry name" value="UmuC"/>
</dbReference>
<evidence type="ECO:0000256" key="4">
    <source>
        <dbReference type="ARBA" id="ARBA00022763"/>
    </source>
</evidence>
<comment type="caution">
    <text evidence="11">The sequence shown here is derived from an EMBL/GenBank/DDBJ whole genome shotgun (WGS) entry which is preliminary data.</text>
</comment>
<dbReference type="Gene3D" id="1.10.150.20">
    <property type="entry name" value="5' to 3' exonuclease, C-terminal subdomain"/>
    <property type="match status" value="1"/>
</dbReference>
<dbReference type="CDD" id="cd01700">
    <property type="entry name" value="PolY_Pol_V_umuC"/>
    <property type="match status" value="1"/>
</dbReference>
<sequence>RRLLSASRIIQASIMAGPTPIALIDCNNFYVSCERVFNPRLEGVPVLVLSNNDGCAIARSNEVKALGIKMGDPAFKLRPLIEKHGIRVFSSNYVLYGDMSRRVQEALGQFSPETECYSIDETFMDFGGFPHVDLWAYGQEMRGTVQKWTGIPTCVGIGPTKTLAKLANVVAKKNPTFGAVCDLMEESVRTAVLRAFEVSDIWGIGRATTTKLAGLGITTAAQLRDLSPKQARSMGTVVLERTIMELRGLPCLALEDVAPQRKGMACTRSFGRVVTSKAEMLEAVASHASRAGEKLRQHGLVAGKLTAFFHTSPHRDYPQHHASRVTRLFPMSSDTPALITAASRCVEAAWRQGFRYVKAGVLLDDLCRAEDAPRTLFDAPTEREAKCMATMDSLNARFGRGTVSLAATGIEKGWKLRAEHHSPCYTTRLAEVPVVRA</sequence>
<evidence type="ECO:0000256" key="9">
    <source>
        <dbReference type="ARBA" id="ARBA00049244"/>
    </source>
</evidence>
<feature type="domain" description="UmuC" evidence="10">
    <location>
        <begin position="21"/>
        <end position="205"/>
    </location>
</feature>
<evidence type="ECO:0000256" key="7">
    <source>
        <dbReference type="ARBA" id="ARBA00023236"/>
    </source>
</evidence>
<proteinExistence type="inferred from homology"/>
<comment type="subunit">
    <text evidence="2">Monomer.</text>
</comment>
<name>A0ABT8A459_9PROT</name>
<comment type="catalytic activity">
    <reaction evidence="9">
        <text>DNA(n) + a 2'-deoxyribonucleoside 5'-triphosphate = DNA(n+1) + diphosphate</text>
        <dbReference type="Rhea" id="RHEA:22508"/>
        <dbReference type="Rhea" id="RHEA-COMP:17339"/>
        <dbReference type="Rhea" id="RHEA-COMP:17340"/>
        <dbReference type="ChEBI" id="CHEBI:33019"/>
        <dbReference type="ChEBI" id="CHEBI:61560"/>
        <dbReference type="ChEBI" id="CHEBI:173112"/>
        <dbReference type="EC" id="2.7.7.7"/>
    </reaction>
</comment>